<sequence length="123" mass="14289">VWALPEPDSDYSPFPHQTFTSPQHVRVLHDPIQTTFPSPTLIIHHGMWGRYMTRFRLLSPPTPSLHPPRMWGRYYTTTLPSHTIITLRHGYSPLPHHHYTPPRLVWAPHDPIQTTLPSPTLII</sequence>
<feature type="non-terminal residue" evidence="1">
    <location>
        <position position="123"/>
    </location>
</feature>
<name>A0ABN9BNI9_9NEOB</name>
<organism evidence="1 2">
    <name type="scientific">Staurois parvus</name>
    <dbReference type="NCBI Taxonomy" id="386267"/>
    <lineage>
        <taxon>Eukaryota</taxon>
        <taxon>Metazoa</taxon>
        <taxon>Chordata</taxon>
        <taxon>Craniata</taxon>
        <taxon>Vertebrata</taxon>
        <taxon>Euteleostomi</taxon>
        <taxon>Amphibia</taxon>
        <taxon>Batrachia</taxon>
        <taxon>Anura</taxon>
        <taxon>Neobatrachia</taxon>
        <taxon>Ranoidea</taxon>
        <taxon>Ranidae</taxon>
        <taxon>Staurois</taxon>
    </lineage>
</organism>
<reference evidence="1" key="1">
    <citation type="submission" date="2023-05" db="EMBL/GenBank/DDBJ databases">
        <authorList>
            <person name="Stuckert A."/>
        </authorList>
    </citation>
    <scope>NUCLEOTIDE SEQUENCE</scope>
</reference>
<evidence type="ECO:0000313" key="2">
    <source>
        <dbReference type="Proteomes" id="UP001162483"/>
    </source>
</evidence>
<protein>
    <submittedName>
        <fullName evidence="1">Uncharacterized protein</fullName>
    </submittedName>
</protein>
<comment type="caution">
    <text evidence="1">The sequence shown here is derived from an EMBL/GenBank/DDBJ whole genome shotgun (WGS) entry which is preliminary data.</text>
</comment>
<feature type="non-terminal residue" evidence="1">
    <location>
        <position position="1"/>
    </location>
</feature>
<dbReference type="EMBL" id="CATNWA010004992">
    <property type="protein sequence ID" value="CAI9549133.1"/>
    <property type="molecule type" value="Genomic_DNA"/>
</dbReference>
<proteinExistence type="predicted"/>
<keyword evidence="2" id="KW-1185">Reference proteome</keyword>
<gene>
    <name evidence="1" type="ORF">SPARVUS_LOCUS3287951</name>
</gene>
<evidence type="ECO:0000313" key="1">
    <source>
        <dbReference type="EMBL" id="CAI9549133.1"/>
    </source>
</evidence>
<dbReference type="Proteomes" id="UP001162483">
    <property type="component" value="Unassembled WGS sequence"/>
</dbReference>
<accession>A0ABN9BNI9</accession>